<reference evidence="2 3" key="1">
    <citation type="submission" date="2020-11" db="EMBL/GenBank/DDBJ databases">
        <title>Kefir isolates.</title>
        <authorList>
            <person name="Marcisauskas S."/>
            <person name="Kim Y."/>
            <person name="Blasche S."/>
        </authorList>
    </citation>
    <scope>NUCLEOTIDE SEQUENCE [LARGE SCALE GENOMIC DNA]</scope>
    <source>
        <strain evidence="2 3">KR</strain>
    </source>
</reference>
<feature type="region of interest" description="Disordered" evidence="1">
    <location>
        <begin position="747"/>
        <end position="1033"/>
    </location>
</feature>
<feature type="compositionally biased region" description="Low complexity" evidence="1">
    <location>
        <begin position="292"/>
        <end position="339"/>
    </location>
</feature>
<sequence length="1780" mass="189308">MLSTLSASVSTYFSKSTSAATPEEDGPSSHGERDNAHTTAPLHSPVLDSKFDSPHTPEQLSSVRYSPNSLSQSGNQTMASVLSAHPRFSVFRKSTSSQSLDQLVRKGEAQVDEVCGKDQDASAAPSRPTSTRHRRSFSVRDLCNEDGDLVETLLTPPNHSPIPRPARSSDSPSTRIIRQNGSGSSSSETSFHLDSAELPSLNFGDHSSSASSSRGSSPVASPSAAVAVMGAAGSSATANLPGTPVRTNASASASSLMVGQTSGIRLVPDSPPSATSRNQTPVRRRGGDPVVLRSSTTLETAAAAPSPTSSTSSSARRTASGETAPTTTTRMRSSTTASAKGPIERVQFSPLGLCPSPLLTAPMLPPPPPPPPALPISMPRLVSTPPPSSYPIESPSEHAAAGGALVAQHSQSLHRKGSNGILKAPKTPGTGRSVRFSSSTVQRTVERWMTPPEDDGSSGSFGDGDGEDQSQQKADRDVSPCQLSDPSEEVTASASAPAPASAAEVSALVNFSSASFLSKLQAVIPSPDCSLEASSPPPPPSVELPTAAAAGAYDNNSEEEAPELETRTATATAAAFESTEEDVAILDAAEQVPTVEDVTLSQKRPRARLSLLDESNPFLSLQLSTMTTMDAAADDNVSLAGSAEEPRAAAPFDATATTFGRSEISAATISGVTISAGAAAGGGDDATLLMQASLLRGSMLYGGGGPSFGGQSSVEVSHLNGPPSRSDAAAGSAIQQATELGAVEEVVEHEETTPTDHDDHQGATSDDQTLGKGDSPIPTTSSVDLAPMSASVPAPRMSGLPTSAGTPSRPSPWSLPNTTPRRPSPLTQEAEFSFTSSNTSASLNEPVAATSASAAEPVVATTTTSSPLHESDLSRTSASPLSATADTILDESAGSLVEIRPIDPSPPPPAYQTVTAAAPTSTTTQGPPPNASTSAPSSSSSSSSSFYRQFMAARAKEGLSQSAKEEWERLERGEKASPKEGRGFVEVAAEADESLRREEEKSVYWSPQKAETTFDDGDDEGKSVYVDAESAESSLVEIDAARTAFLSPIAELTEPESDTNTSLEKHAEQRNRSSQSRYAPQASSSSRATLPSVPGTPGRSGISLPPATPRSASKIPRPRNPITPSQNPFLLQLARQATDSKAGSLLHDLFSTQEDQLAASASQRFLLSSLVTNLQDEVEQKNAVVANLKRQVEQARAEAREVEQLAVAWERRAQTGASAHARSPTEAKKLAALEETVRLLADELETRMREDRSRRRKLEKELERTRADLVHAVNEHREVTIRLKHVSASNTQSDEDRAAAQAAHAEEEARRREAERERDELRTRWQIDADERDRVVALLREEVASLRSSASTPKTDEHLEREVHRRVELATQASTREVQLAQHELMQRDAALDDLRRELQARRDEAARLTRSVQEERQHAELASADLEGLLSTKEHELAELAQSRSDAQEELDDALTRLDVAESERDRLAETLSSKEGEFAQQTEQTRVALAAMAELESAVARVERDLANKEGELEQVRSDLANQRRESDSVLEKRDRVLAEAEREAGRLRKDLEATRGENARLSELVGKLRLDSADREVKVAKLKKRTAELEEDVFGLNIALDAKQQEASHWKRQMSQLKLEKDRQAADENGTAPSTVVRNTLAAIVPSSSATTTTTAKKAGLRRQSHATTTTPFPSEKVRPRRNMDSHSAPAAPNSTANDSESHDLTLPPLHDGNEETPSRPAVMSRPIRRSTSASSAVSVGLGLPRAVSDKARSCPSSTESKENEAPPSRRREAMFA</sequence>
<feature type="compositionally biased region" description="Low complexity" evidence="1">
    <location>
        <begin position="913"/>
        <end position="945"/>
    </location>
</feature>
<evidence type="ECO:0000313" key="3">
    <source>
        <dbReference type="Proteomes" id="UP000777482"/>
    </source>
</evidence>
<feature type="compositionally biased region" description="Low complexity" evidence="1">
    <location>
        <begin position="489"/>
        <end position="504"/>
    </location>
</feature>
<feature type="compositionally biased region" description="Polar residues" evidence="1">
    <location>
        <begin position="237"/>
        <end position="263"/>
    </location>
</feature>
<feature type="compositionally biased region" description="Polar residues" evidence="1">
    <location>
        <begin position="860"/>
        <end position="885"/>
    </location>
</feature>
<feature type="region of interest" description="Disordered" evidence="1">
    <location>
        <begin position="1463"/>
        <end position="1482"/>
    </location>
</feature>
<feature type="compositionally biased region" description="Basic and acidic residues" evidence="1">
    <location>
        <begin position="749"/>
        <end position="761"/>
    </location>
</feature>
<feature type="compositionally biased region" description="Basic and acidic residues" evidence="1">
    <location>
        <begin position="993"/>
        <end position="1002"/>
    </location>
</feature>
<feature type="compositionally biased region" description="Basic and acidic residues" evidence="1">
    <location>
        <begin position="111"/>
        <end position="120"/>
    </location>
</feature>
<feature type="compositionally biased region" description="Basic and acidic residues" evidence="1">
    <location>
        <begin position="1294"/>
        <end position="1321"/>
    </location>
</feature>
<feature type="region of interest" description="Disordered" evidence="1">
    <location>
        <begin position="362"/>
        <end position="504"/>
    </location>
</feature>
<feature type="compositionally biased region" description="Basic and acidic residues" evidence="1">
    <location>
        <begin position="1763"/>
        <end position="1780"/>
    </location>
</feature>
<dbReference type="OrthoDB" id="2593174at2759"/>
<feature type="region of interest" description="Disordered" evidence="1">
    <location>
        <begin position="111"/>
        <end position="192"/>
    </location>
</feature>
<name>A0A9P6VZ65_RHOMI</name>
<feature type="region of interest" description="Disordered" evidence="1">
    <location>
        <begin position="235"/>
        <end position="348"/>
    </location>
</feature>
<feature type="compositionally biased region" description="Low complexity" evidence="1">
    <location>
        <begin position="1650"/>
        <end position="1661"/>
    </location>
</feature>
<feature type="compositionally biased region" description="Low complexity" evidence="1">
    <location>
        <begin position="1736"/>
        <end position="1747"/>
    </location>
</feature>
<organism evidence="2 3">
    <name type="scientific">Rhodotorula mucilaginosa</name>
    <name type="common">Yeast</name>
    <name type="synonym">Rhodotorula rubra</name>
    <dbReference type="NCBI Taxonomy" id="5537"/>
    <lineage>
        <taxon>Eukaryota</taxon>
        <taxon>Fungi</taxon>
        <taxon>Dikarya</taxon>
        <taxon>Basidiomycota</taxon>
        <taxon>Pucciniomycotina</taxon>
        <taxon>Microbotryomycetes</taxon>
        <taxon>Sporidiobolales</taxon>
        <taxon>Sporidiobolaceae</taxon>
        <taxon>Rhodotorula</taxon>
    </lineage>
</organism>
<gene>
    <name evidence="2" type="ORF">C6P46_005318</name>
</gene>
<feature type="compositionally biased region" description="Polar residues" evidence="1">
    <location>
        <begin position="814"/>
        <end position="827"/>
    </location>
</feature>
<feature type="compositionally biased region" description="Polar residues" evidence="1">
    <location>
        <begin position="833"/>
        <end position="843"/>
    </location>
</feature>
<comment type="caution">
    <text evidence="2">The sequence shown here is derived from an EMBL/GenBank/DDBJ whole genome shotgun (WGS) entry which is preliminary data.</text>
</comment>
<protein>
    <submittedName>
        <fullName evidence="2">Uncharacterized protein</fullName>
    </submittedName>
</protein>
<feature type="region of interest" description="Disordered" evidence="1">
    <location>
        <begin position="1048"/>
        <end position="1126"/>
    </location>
</feature>
<feature type="compositionally biased region" description="Polar residues" evidence="1">
    <location>
        <begin position="56"/>
        <end position="78"/>
    </location>
</feature>
<feature type="compositionally biased region" description="Basic and acidic residues" evidence="1">
    <location>
        <begin position="1463"/>
        <end position="1479"/>
    </location>
</feature>
<feature type="region of interest" description="Disordered" evidence="1">
    <location>
        <begin position="712"/>
        <end position="734"/>
    </location>
</feature>
<feature type="compositionally biased region" description="Pro residues" evidence="1">
    <location>
        <begin position="363"/>
        <end position="374"/>
    </location>
</feature>
<evidence type="ECO:0000256" key="1">
    <source>
        <dbReference type="SAM" id="MobiDB-lite"/>
    </source>
</evidence>
<feature type="compositionally biased region" description="Polar residues" evidence="1">
    <location>
        <begin position="1"/>
        <end position="20"/>
    </location>
</feature>
<feature type="compositionally biased region" description="Polar residues" evidence="1">
    <location>
        <begin position="272"/>
        <end position="281"/>
    </location>
</feature>
<feature type="compositionally biased region" description="Basic and acidic residues" evidence="1">
    <location>
        <begin position="963"/>
        <end position="983"/>
    </location>
</feature>
<accession>A0A9P6VZ65</accession>
<feature type="region of interest" description="Disordered" evidence="1">
    <location>
        <begin position="1285"/>
        <end position="1321"/>
    </location>
</feature>
<evidence type="ECO:0000313" key="2">
    <source>
        <dbReference type="EMBL" id="KAG0659147.1"/>
    </source>
</evidence>
<feature type="region of interest" description="Disordered" evidence="1">
    <location>
        <begin position="1"/>
        <end position="78"/>
    </location>
</feature>
<dbReference type="EMBL" id="PUHQ01000057">
    <property type="protein sequence ID" value="KAG0659147.1"/>
    <property type="molecule type" value="Genomic_DNA"/>
</dbReference>
<feature type="compositionally biased region" description="Basic and acidic residues" evidence="1">
    <location>
        <begin position="1679"/>
        <end position="1688"/>
    </location>
</feature>
<feature type="region of interest" description="Disordered" evidence="1">
    <location>
        <begin position="1616"/>
        <end position="1780"/>
    </location>
</feature>
<proteinExistence type="predicted"/>
<feature type="compositionally biased region" description="Polar residues" evidence="1">
    <location>
        <begin position="1072"/>
        <end position="1089"/>
    </location>
</feature>
<feature type="compositionally biased region" description="Polar residues" evidence="1">
    <location>
        <begin position="168"/>
        <end position="180"/>
    </location>
</feature>
<feature type="region of interest" description="Disordered" evidence="1">
    <location>
        <begin position="527"/>
        <end position="546"/>
    </location>
</feature>
<dbReference type="Proteomes" id="UP000777482">
    <property type="component" value="Unassembled WGS sequence"/>
</dbReference>
<keyword evidence="3" id="KW-1185">Reference proteome</keyword>